<feature type="region of interest" description="Disordered" evidence="1">
    <location>
        <begin position="1"/>
        <end position="22"/>
    </location>
</feature>
<dbReference type="EnsemblMetazoa" id="tetur24g01400.1">
    <property type="protein sequence ID" value="tetur24g01400.1"/>
    <property type="gene ID" value="tetur24g01400"/>
</dbReference>
<accession>T1KWF0</accession>
<dbReference type="HOGENOM" id="CLU_2906969_0_0_1"/>
<keyword evidence="3" id="KW-1185">Reference proteome</keyword>
<protein>
    <submittedName>
        <fullName evidence="2">Uncharacterized protein</fullName>
    </submittedName>
</protein>
<reference evidence="3" key="1">
    <citation type="submission" date="2011-08" db="EMBL/GenBank/DDBJ databases">
        <authorList>
            <person name="Rombauts S."/>
        </authorList>
    </citation>
    <scope>NUCLEOTIDE SEQUENCE</scope>
    <source>
        <strain evidence="3">London</strain>
    </source>
</reference>
<organism evidence="2 3">
    <name type="scientific">Tetranychus urticae</name>
    <name type="common">Two-spotted spider mite</name>
    <dbReference type="NCBI Taxonomy" id="32264"/>
    <lineage>
        <taxon>Eukaryota</taxon>
        <taxon>Metazoa</taxon>
        <taxon>Ecdysozoa</taxon>
        <taxon>Arthropoda</taxon>
        <taxon>Chelicerata</taxon>
        <taxon>Arachnida</taxon>
        <taxon>Acari</taxon>
        <taxon>Acariformes</taxon>
        <taxon>Trombidiformes</taxon>
        <taxon>Prostigmata</taxon>
        <taxon>Eleutherengona</taxon>
        <taxon>Raphignathae</taxon>
        <taxon>Tetranychoidea</taxon>
        <taxon>Tetranychidae</taxon>
        <taxon>Tetranychus</taxon>
    </lineage>
</organism>
<evidence type="ECO:0000313" key="3">
    <source>
        <dbReference type="Proteomes" id="UP000015104"/>
    </source>
</evidence>
<evidence type="ECO:0000256" key="1">
    <source>
        <dbReference type="SAM" id="MobiDB-lite"/>
    </source>
</evidence>
<dbReference type="Proteomes" id="UP000015104">
    <property type="component" value="Unassembled WGS sequence"/>
</dbReference>
<dbReference type="AlphaFoldDB" id="T1KWF0"/>
<dbReference type="EMBL" id="CAEY01000641">
    <property type="status" value="NOT_ANNOTATED_CDS"/>
    <property type="molecule type" value="Genomic_DNA"/>
</dbReference>
<name>T1KWF0_TETUR</name>
<evidence type="ECO:0000313" key="2">
    <source>
        <dbReference type="EnsemblMetazoa" id="tetur24g01400.1"/>
    </source>
</evidence>
<sequence>MNFKSFKEDSIGIEQTEGKEDETNWQQFRQKYVKTKVIGKWEFKVEQEKGDDDEFDERASGI</sequence>
<proteinExistence type="predicted"/>
<reference evidence="2" key="2">
    <citation type="submission" date="2015-06" db="UniProtKB">
        <authorList>
            <consortium name="EnsemblMetazoa"/>
        </authorList>
    </citation>
    <scope>IDENTIFICATION</scope>
</reference>